<accession>A0AAN6YFA7</accession>
<dbReference type="GO" id="GO:0016740">
    <property type="term" value="F:transferase activity"/>
    <property type="evidence" value="ECO:0007669"/>
    <property type="project" value="UniProtKB-KW"/>
</dbReference>
<evidence type="ECO:0000256" key="4">
    <source>
        <dbReference type="ARBA" id="ARBA00022898"/>
    </source>
</evidence>
<dbReference type="InterPro" id="IPR015421">
    <property type="entry name" value="PyrdxlP-dep_Trfase_major"/>
</dbReference>
<dbReference type="Proteomes" id="UP001301769">
    <property type="component" value="Unassembled WGS sequence"/>
</dbReference>
<evidence type="ECO:0000256" key="2">
    <source>
        <dbReference type="ARBA" id="ARBA00010008"/>
    </source>
</evidence>
<dbReference type="PANTHER" id="PTHR13693">
    <property type="entry name" value="CLASS II AMINOTRANSFERASE/8-AMINO-7-OXONONANOATE SYNTHASE"/>
    <property type="match status" value="1"/>
</dbReference>
<dbReference type="GO" id="GO:0009102">
    <property type="term" value="P:biotin biosynthetic process"/>
    <property type="evidence" value="ECO:0007669"/>
    <property type="project" value="TreeGrafter"/>
</dbReference>
<evidence type="ECO:0000259" key="5">
    <source>
        <dbReference type="Pfam" id="PF00155"/>
    </source>
</evidence>
<dbReference type="Gene3D" id="3.40.640.10">
    <property type="entry name" value="Type I PLP-dependent aspartate aminotransferase-like (Major domain)"/>
    <property type="match status" value="1"/>
</dbReference>
<name>A0AAN6YFA7_9PEZI</name>
<dbReference type="EMBL" id="MU858078">
    <property type="protein sequence ID" value="KAK4215567.1"/>
    <property type="molecule type" value="Genomic_DNA"/>
</dbReference>
<dbReference type="InterPro" id="IPR015422">
    <property type="entry name" value="PyrdxlP-dep_Trfase_small"/>
</dbReference>
<dbReference type="InterPro" id="IPR004839">
    <property type="entry name" value="Aminotransferase_I/II_large"/>
</dbReference>
<organism evidence="6 7">
    <name type="scientific">Rhypophila decipiens</name>
    <dbReference type="NCBI Taxonomy" id="261697"/>
    <lineage>
        <taxon>Eukaryota</taxon>
        <taxon>Fungi</taxon>
        <taxon>Dikarya</taxon>
        <taxon>Ascomycota</taxon>
        <taxon>Pezizomycotina</taxon>
        <taxon>Sordariomycetes</taxon>
        <taxon>Sordariomycetidae</taxon>
        <taxon>Sordariales</taxon>
        <taxon>Naviculisporaceae</taxon>
        <taxon>Rhypophila</taxon>
    </lineage>
</organism>
<keyword evidence="3 6" id="KW-0808">Transferase</keyword>
<reference evidence="6" key="1">
    <citation type="journal article" date="2023" name="Mol. Phylogenet. Evol.">
        <title>Genome-scale phylogeny and comparative genomics of the fungal order Sordariales.</title>
        <authorList>
            <person name="Hensen N."/>
            <person name="Bonometti L."/>
            <person name="Westerberg I."/>
            <person name="Brannstrom I.O."/>
            <person name="Guillou S."/>
            <person name="Cros-Aarteil S."/>
            <person name="Calhoun S."/>
            <person name="Haridas S."/>
            <person name="Kuo A."/>
            <person name="Mondo S."/>
            <person name="Pangilinan J."/>
            <person name="Riley R."/>
            <person name="LaButti K."/>
            <person name="Andreopoulos B."/>
            <person name="Lipzen A."/>
            <person name="Chen C."/>
            <person name="Yan M."/>
            <person name="Daum C."/>
            <person name="Ng V."/>
            <person name="Clum A."/>
            <person name="Steindorff A."/>
            <person name="Ohm R.A."/>
            <person name="Martin F."/>
            <person name="Silar P."/>
            <person name="Natvig D.O."/>
            <person name="Lalanne C."/>
            <person name="Gautier V."/>
            <person name="Ament-Velasquez S.L."/>
            <person name="Kruys A."/>
            <person name="Hutchinson M.I."/>
            <person name="Powell A.J."/>
            <person name="Barry K."/>
            <person name="Miller A.N."/>
            <person name="Grigoriev I.V."/>
            <person name="Debuchy R."/>
            <person name="Gladieux P."/>
            <person name="Hiltunen Thoren M."/>
            <person name="Johannesson H."/>
        </authorList>
    </citation>
    <scope>NUCLEOTIDE SEQUENCE</scope>
    <source>
        <strain evidence="6">PSN293</strain>
    </source>
</reference>
<proteinExistence type="inferred from homology"/>
<dbReference type="InterPro" id="IPR050087">
    <property type="entry name" value="AON_synthase_class-II"/>
</dbReference>
<feature type="domain" description="Aminotransferase class I/classII large" evidence="5">
    <location>
        <begin position="40"/>
        <end position="416"/>
    </location>
</feature>
<comment type="cofactor">
    <cofactor evidence="1">
        <name>pyridoxal 5'-phosphate</name>
        <dbReference type="ChEBI" id="CHEBI:597326"/>
    </cofactor>
</comment>
<evidence type="ECO:0000256" key="1">
    <source>
        <dbReference type="ARBA" id="ARBA00001933"/>
    </source>
</evidence>
<dbReference type="SUPFAM" id="SSF53383">
    <property type="entry name" value="PLP-dependent transferases"/>
    <property type="match status" value="1"/>
</dbReference>
<dbReference type="AlphaFoldDB" id="A0AAN6YFA7"/>
<comment type="similarity">
    <text evidence="2">Belongs to the class-II pyridoxal-phosphate-dependent aminotransferase family. BioF subfamily.</text>
</comment>
<evidence type="ECO:0000313" key="7">
    <source>
        <dbReference type="Proteomes" id="UP001301769"/>
    </source>
</evidence>
<keyword evidence="7" id="KW-1185">Reference proteome</keyword>
<protein>
    <submittedName>
        <fullName evidence="6">Pyridoxal phosphate-dependent transferase</fullName>
    </submittedName>
</protein>
<dbReference type="Gene3D" id="3.90.1150.10">
    <property type="entry name" value="Aspartate Aminotransferase, domain 1"/>
    <property type="match status" value="1"/>
</dbReference>
<reference evidence="6" key="2">
    <citation type="submission" date="2023-05" db="EMBL/GenBank/DDBJ databases">
        <authorList>
            <consortium name="Lawrence Berkeley National Laboratory"/>
            <person name="Steindorff A."/>
            <person name="Hensen N."/>
            <person name="Bonometti L."/>
            <person name="Westerberg I."/>
            <person name="Brannstrom I.O."/>
            <person name="Guillou S."/>
            <person name="Cros-Aarteil S."/>
            <person name="Calhoun S."/>
            <person name="Haridas S."/>
            <person name="Kuo A."/>
            <person name="Mondo S."/>
            <person name="Pangilinan J."/>
            <person name="Riley R."/>
            <person name="Labutti K."/>
            <person name="Andreopoulos B."/>
            <person name="Lipzen A."/>
            <person name="Chen C."/>
            <person name="Yanf M."/>
            <person name="Daum C."/>
            <person name="Ng V."/>
            <person name="Clum A."/>
            <person name="Ohm R."/>
            <person name="Martin F."/>
            <person name="Silar P."/>
            <person name="Natvig D."/>
            <person name="Lalanne C."/>
            <person name="Gautier V."/>
            <person name="Ament-Velasquez S.L."/>
            <person name="Kruys A."/>
            <person name="Hutchinson M.I."/>
            <person name="Powell A.J."/>
            <person name="Barry K."/>
            <person name="Miller A.N."/>
            <person name="Grigoriev I.V."/>
            <person name="Debuchy R."/>
            <person name="Gladieux P."/>
            <person name="Thoren M.H."/>
            <person name="Johannesson H."/>
        </authorList>
    </citation>
    <scope>NUCLEOTIDE SEQUENCE</scope>
    <source>
        <strain evidence="6">PSN293</strain>
    </source>
</reference>
<dbReference type="GO" id="GO:0030170">
    <property type="term" value="F:pyridoxal phosphate binding"/>
    <property type="evidence" value="ECO:0007669"/>
    <property type="project" value="InterPro"/>
</dbReference>
<sequence>MAAEKVHTTSLDIILSGALTRRRSKNQLRQLTTVPPGTADFSSNYYLSLSSHPAVQRAFLDRLWEPTLTDPTRPPLNLLGSGGSRLLDGNSDTAEALEQTIAAFHHAPAGLLFNSAMDANVGLLSSVPQPGDVIVYDELIHASVHDGMRLSRAGKRIPFDHNRVYATLEKSEAHSSSHDKHDSLEKVLLDLKEQEENRSQQNANGTPRQIFIVVEGVYSMDGDVAPLVDIVECLERIFGGENAHIIVDEAHSVGVFGDCGRGLVSHLGLEDRVWARVLGFGKAMGCSGGIVLCSPTARDYLINYARTLVYTTMMPFSSLASIETTYNFVIFGQANPLLDNLRRLIHLEHKQVEKVVTPVIPVLTSRPRSLASYCQEKKLMVRPIVAPTVPKGQERIRICLHAANNMEEVRTLIQTIEEWVLGQLAHGNGREGSETQNQNAKL</sequence>
<dbReference type="PANTHER" id="PTHR13693:SF77">
    <property type="entry name" value="8-AMINO-7-OXONONANOATE SYNTHASE"/>
    <property type="match status" value="1"/>
</dbReference>
<keyword evidence="4" id="KW-0663">Pyridoxal phosphate</keyword>
<dbReference type="Pfam" id="PF00155">
    <property type="entry name" value="Aminotran_1_2"/>
    <property type="match status" value="1"/>
</dbReference>
<comment type="caution">
    <text evidence="6">The sequence shown here is derived from an EMBL/GenBank/DDBJ whole genome shotgun (WGS) entry which is preliminary data.</text>
</comment>
<evidence type="ECO:0000256" key="3">
    <source>
        <dbReference type="ARBA" id="ARBA00022679"/>
    </source>
</evidence>
<evidence type="ECO:0000313" key="6">
    <source>
        <dbReference type="EMBL" id="KAK4215567.1"/>
    </source>
</evidence>
<dbReference type="InterPro" id="IPR015424">
    <property type="entry name" value="PyrdxlP-dep_Trfase"/>
</dbReference>
<gene>
    <name evidence="6" type="ORF">QBC37DRAFT_281431</name>
</gene>